<accession>A0A399SHV9</accession>
<keyword evidence="2" id="KW-0732">Signal</keyword>
<feature type="region of interest" description="Disordered" evidence="1">
    <location>
        <begin position="37"/>
        <end position="57"/>
    </location>
</feature>
<dbReference type="EMBL" id="QWGE01000001">
    <property type="protein sequence ID" value="RIJ42614.1"/>
    <property type="molecule type" value="Genomic_DNA"/>
</dbReference>
<sequence>MKLTLTTHAVSRFGKLASMILCLAFFSCQQQETADDATATAKSPAPEIATSTSEPRPAPAFYVVPEKLLEKRVWICEDGSADVFHLKHDCPILIQCKGKGSFRNLLLPKAIEDYGRYNCQECSKELDHIFDEETVRTIKG</sequence>
<name>A0A399SHV9_9BACT</name>
<evidence type="ECO:0008006" key="5">
    <source>
        <dbReference type="Google" id="ProtNLM"/>
    </source>
</evidence>
<evidence type="ECO:0000256" key="1">
    <source>
        <dbReference type="SAM" id="MobiDB-lite"/>
    </source>
</evidence>
<comment type="caution">
    <text evidence="3">The sequence shown here is derived from an EMBL/GenBank/DDBJ whole genome shotgun (WGS) entry which is preliminary data.</text>
</comment>
<feature type="chain" id="PRO_5017302528" description="Lipoprotein" evidence="2">
    <location>
        <begin position="31"/>
        <end position="140"/>
    </location>
</feature>
<feature type="signal peptide" evidence="2">
    <location>
        <begin position="1"/>
        <end position="30"/>
    </location>
</feature>
<dbReference type="PROSITE" id="PS51257">
    <property type="entry name" value="PROKAR_LIPOPROTEIN"/>
    <property type="match status" value="1"/>
</dbReference>
<evidence type="ECO:0000256" key="2">
    <source>
        <dbReference type="SAM" id="SignalP"/>
    </source>
</evidence>
<keyword evidence="4" id="KW-1185">Reference proteome</keyword>
<protein>
    <recommendedName>
        <fullName evidence="5">Lipoprotein</fullName>
    </recommendedName>
</protein>
<organism evidence="3 4">
    <name type="scientific">Pontibacter oryzae</name>
    <dbReference type="NCBI Taxonomy" id="2304593"/>
    <lineage>
        <taxon>Bacteria</taxon>
        <taxon>Pseudomonadati</taxon>
        <taxon>Bacteroidota</taxon>
        <taxon>Cytophagia</taxon>
        <taxon>Cytophagales</taxon>
        <taxon>Hymenobacteraceae</taxon>
        <taxon>Pontibacter</taxon>
    </lineage>
</organism>
<evidence type="ECO:0000313" key="4">
    <source>
        <dbReference type="Proteomes" id="UP000266005"/>
    </source>
</evidence>
<dbReference type="AlphaFoldDB" id="A0A399SHV9"/>
<evidence type="ECO:0000313" key="3">
    <source>
        <dbReference type="EMBL" id="RIJ42614.1"/>
    </source>
</evidence>
<gene>
    <name evidence="3" type="ORF">D1627_01790</name>
</gene>
<reference evidence="4" key="1">
    <citation type="submission" date="2018-08" db="EMBL/GenBank/DDBJ databases">
        <title>Mucilaginibacter sp. MYSH2.</title>
        <authorList>
            <person name="Seo T."/>
        </authorList>
    </citation>
    <scope>NUCLEOTIDE SEQUENCE [LARGE SCALE GENOMIC DNA]</scope>
    <source>
        <strain evidence="4">KIRAN</strain>
    </source>
</reference>
<proteinExistence type="predicted"/>
<dbReference type="Proteomes" id="UP000266005">
    <property type="component" value="Unassembled WGS sequence"/>
</dbReference>